<dbReference type="InterPro" id="IPR043132">
    <property type="entry name" value="BCAT-like_C"/>
</dbReference>
<dbReference type="Gene3D" id="3.30.470.10">
    <property type="match status" value="1"/>
</dbReference>
<sequence length="293" mass="31355">MATGQQRDSTATPVARVFRGEREVEAIDAADRGLAYGDGVFETLRAHRGDAPWWDAHWARLRRGARALGLPVPEEAQVRDVACALLRGEDAVLKVLLTRGVGGRGYAPPHAAVPTWVVSRHPLPPAPPEAGLRVRWCHTRLAIQPGLAGLKHCNRLEQVLARAEAGMPGTDAPSSDERPSDEGLMLSTAGDVISATSANLFVLRDGQWWTPPVTGCGVAGICRAWVLAHAPAGEAVMAPRDVEAADAVFLCNAVRGILPVARLATRCWARHPRLEALRAQFAADVPAFALETP</sequence>
<evidence type="ECO:0000256" key="6">
    <source>
        <dbReference type="ARBA" id="ARBA00023239"/>
    </source>
</evidence>
<dbReference type="GO" id="GO:0008696">
    <property type="term" value="F:4-amino-4-deoxychorismate lyase activity"/>
    <property type="evidence" value="ECO:0007669"/>
    <property type="project" value="UniProtKB-UniRule"/>
</dbReference>
<evidence type="ECO:0000256" key="10">
    <source>
        <dbReference type="NCBIfam" id="TIGR03461"/>
    </source>
</evidence>
<keyword evidence="12" id="KW-1185">Reference proteome</keyword>
<dbReference type="GO" id="GO:0030170">
    <property type="term" value="F:pyridoxal phosphate binding"/>
    <property type="evidence" value="ECO:0007669"/>
    <property type="project" value="InterPro"/>
</dbReference>
<reference evidence="11 12" key="1">
    <citation type="submission" date="2020-07" db="EMBL/GenBank/DDBJ databases">
        <authorList>
            <person name="Xu S."/>
            <person name="Li A."/>
        </authorList>
    </citation>
    <scope>NUCLEOTIDE SEQUENCE [LARGE SCALE GENOMIC DNA]</scope>
    <source>
        <strain evidence="11 12">SG-8</strain>
    </source>
</reference>
<dbReference type="NCBIfam" id="TIGR03461">
    <property type="entry name" value="pabC_Proteo"/>
    <property type="match status" value="1"/>
</dbReference>
<dbReference type="InterPro" id="IPR036038">
    <property type="entry name" value="Aminotransferase-like"/>
</dbReference>
<dbReference type="PANTHER" id="PTHR42743">
    <property type="entry name" value="AMINO-ACID AMINOTRANSFERASE"/>
    <property type="match status" value="1"/>
</dbReference>
<name>A0A7W3U520_9GAMM</name>
<dbReference type="InterPro" id="IPR043131">
    <property type="entry name" value="BCAT-like_N"/>
</dbReference>
<dbReference type="SUPFAM" id="SSF56752">
    <property type="entry name" value="D-aminoacid aminotransferase-like PLP-dependent enzymes"/>
    <property type="match status" value="1"/>
</dbReference>
<evidence type="ECO:0000256" key="7">
    <source>
        <dbReference type="ARBA" id="ARBA00035633"/>
    </source>
</evidence>
<evidence type="ECO:0000313" key="11">
    <source>
        <dbReference type="EMBL" id="MBB1089032.1"/>
    </source>
</evidence>
<evidence type="ECO:0000256" key="3">
    <source>
        <dbReference type="ARBA" id="ARBA00011738"/>
    </source>
</evidence>
<dbReference type="PANTHER" id="PTHR42743:SF2">
    <property type="entry name" value="AMINODEOXYCHORISMATE LYASE"/>
    <property type="match status" value="1"/>
</dbReference>
<dbReference type="CDD" id="cd01559">
    <property type="entry name" value="ADCL_like"/>
    <property type="match status" value="1"/>
</dbReference>
<evidence type="ECO:0000256" key="9">
    <source>
        <dbReference type="ARBA" id="ARBA00049529"/>
    </source>
</evidence>
<keyword evidence="4" id="KW-0663">Pyridoxal phosphate</keyword>
<evidence type="ECO:0000256" key="1">
    <source>
        <dbReference type="ARBA" id="ARBA00001933"/>
    </source>
</evidence>
<evidence type="ECO:0000256" key="5">
    <source>
        <dbReference type="ARBA" id="ARBA00022909"/>
    </source>
</evidence>
<protein>
    <recommendedName>
        <fullName evidence="8 10">Aminodeoxychorismate lyase</fullName>
        <ecNumber evidence="8 10">4.1.3.38</ecNumber>
    </recommendedName>
</protein>
<keyword evidence="6 11" id="KW-0456">Lyase</keyword>
<evidence type="ECO:0000256" key="4">
    <source>
        <dbReference type="ARBA" id="ARBA00022898"/>
    </source>
</evidence>
<dbReference type="InterPro" id="IPR001544">
    <property type="entry name" value="Aminotrans_IV"/>
</dbReference>
<dbReference type="GO" id="GO:0008153">
    <property type="term" value="P:4-aminobenzoate biosynthetic process"/>
    <property type="evidence" value="ECO:0007669"/>
    <property type="project" value="UniProtKB-UniRule"/>
</dbReference>
<dbReference type="EC" id="4.1.3.38" evidence="8 10"/>
<comment type="caution">
    <text evidence="11">The sequence shown here is derived from an EMBL/GenBank/DDBJ whole genome shotgun (WGS) entry which is preliminary data.</text>
</comment>
<comment type="subunit">
    <text evidence="3">Homodimer.</text>
</comment>
<keyword evidence="5" id="KW-0289">Folate biosynthesis</keyword>
<dbReference type="InterPro" id="IPR050571">
    <property type="entry name" value="Class-IV_PLP-Dep_Aminotrnsfr"/>
</dbReference>
<comment type="cofactor">
    <cofactor evidence="1">
        <name>pyridoxal 5'-phosphate</name>
        <dbReference type="ChEBI" id="CHEBI:597326"/>
    </cofactor>
</comment>
<evidence type="ECO:0000313" key="12">
    <source>
        <dbReference type="Proteomes" id="UP000552587"/>
    </source>
</evidence>
<dbReference type="GO" id="GO:0005829">
    <property type="term" value="C:cytosol"/>
    <property type="evidence" value="ECO:0007669"/>
    <property type="project" value="TreeGrafter"/>
</dbReference>
<dbReference type="AlphaFoldDB" id="A0A7W3U520"/>
<dbReference type="Gene3D" id="3.20.10.10">
    <property type="entry name" value="D-amino Acid Aminotransferase, subunit A, domain 2"/>
    <property type="match status" value="1"/>
</dbReference>
<evidence type="ECO:0000256" key="2">
    <source>
        <dbReference type="ARBA" id="ARBA00009320"/>
    </source>
</evidence>
<dbReference type="Pfam" id="PF01063">
    <property type="entry name" value="Aminotran_4"/>
    <property type="match status" value="1"/>
</dbReference>
<dbReference type="GO" id="GO:0046656">
    <property type="term" value="P:folic acid biosynthetic process"/>
    <property type="evidence" value="ECO:0007669"/>
    <property type="project" value="UniProtKB-KW"/>
</dbReference>
<dbReference type="EMBL" id="JACHTE010000007">
    <property type="protein sequence ID" value="MBB1089032.1"/>
    <property type="molecule type" value="Genomic_DNA"/>
</dbReference>
<dbReference type="Proteomes" id="UP000552587">
    <property type="component" value="Unassembled WGS sequence"/>
</dbReference>
<dbReference type="RefSeq" id="WP_182669809.1">
    <property type="nucleotide sequence ID" value="NZ_JACHTE010000007.1"/>
</dbReference>
<comment type="pathway">
    <text evidence="7">Cofactor biosynthesis; tetrahydrofolate biosynthesis; 4-aminobenzoate from chorismate: step 2/2.</text>
</comment>
<organism evidence="11 12">
    <name type="scientific">Marilutibacter penaei</name>
    <dbReference type="NCBI Taxonomy" id="2759900"/>
    <lineage>
        <taxon>Bacteria</taxon>
        <taxon>Pseudomonadati</taxon>
        <taxon>Pseudomonadota</taxon>
        <taxon>Gammaproteobacteria</taxon>
        <taxon>Lysobacterales</taxon>
        <taxon>Lysobacteraceae</taxon>
        <taxon>Marilutibacter</taxon>
    </lineage>
</organism>
<proteinExistence type="inferred from homology"/>
<evidence type="ECO:0000256" key="8">
    <source>
        <dbReference type="ARBA" id="ARBA00035676"/>
    </source>
</evidence>
<dbReference type="InterPro" id="IPR017824">
    <property type="entry name" value="Aminodeoxychorismate_lyase_IV"/>
</dbReference>
<comment type="similarity">
    <text evidence="2">Belongs to the class-IV pyridoxal-phosphate-dependent aminotransferase family.</text>
</comment>
<comment type="catalytic activity">
    <reaction evidence="9">
        <text>4-amino-4-deoxychorismate = 4-aminobenzoate + pyruvate + H(+)</text>
        <dbReference type="Rhea" id="RHEA:16201"/>
        <dbReference type="ChEBI" id="CHEBI:15361"/>
        <dbReference type="ChEBI" id="CHEBI:15378"/>
        <dbReference type="ChEBI" id="CHEBI:17836"/>
        <dbReference type="ChEBI" id="CHEBI:58406"/>
        <dbReference type="EC" id="4.1.3.38"/>
    </reaction>
</comment>
<accession>A0A7W3U520</accession>
<gene>
    <name evidence="11" type="primary">pabC</name>
    <name evidence="11" type="ORF">H4F99_11080</name>
</gene>